<dbReference type="EnsemblMetazoa" id="XM_019906166.1">
    <property type="protein sequence ID" value="XP_019761725.1"/>
    <property type="gene ID" value="LOC109538780"/>
</dbReference>
<feature type="domain" description="Telomerase activating protein Est1-like N-terminal" evidence="8">
    <location>
        <begin position="78"/>
        <end position="182"/>
    </location>
</feature>
<dbReference type="InterPro" id="IPR045153">
    <property type="entry name" value="Est1/Ebs1-like"/>
</dbReference>
<dbReference type="InterPro" id="IPR002716">
    <property type="entry name" value="PIN_dom"/>
</dbReference>
<dbReference type="GO" id="GO:0005737">
    <property type="term" value="C:cytoplasm"/>
    <property type="evidence" value="ECO:0007669"/>
    <property type="project" value="UniProtKB-SubCell"/>
</dbReference>
<dbReference type="KEGG" id="dpa:109538780"/>
<dbReference type="GO" id="GO:0005697">
    <property type="term" value="C:telomerase holoenzyme complex"/>
    <property type="evidence" value="ECO:0007669"/>
    <property type="project" value="TreeGrafter"/>
</dbReference>
<evidence type="ECO:0000259" key="8">
    <source>
        <dbReference type="Pfam" id="PF10374"/>
    </source>
</evidence>
<dbReference type="GO" id="GO:0070034">
    <property type="term" value="F:telomerase RNA binding"/>
    <property type="evidence" value="ECO:0007669"/>
    <property type="project" value="TreeGrafter"/>
</dbReference>
<name>A0AAR5PL24_DENPD</name>
<dbReference type="AlphaFoldDB" id="A0AAR5PL24"/>
<feature type="compositionally biased region" description="Acidic residues" evidence="6">
    <location>
        <begin position="436"/>
        <end position="447"/>
    </location>
</feature>
<evidence type="ECO:0008006" key="12">
    <source>
        <dbReference type="Google" id="ProtNLM"/>
    </source>
</evidence>
<dbReference type="GO" id="GO:0042162">
    <property type="term" value="F:telomeric DNA binding"/>
    <property type="evidence" value="ECO:0007669"/>
    <property type="project" value="TreeGrafter"/>
</dbReference>
<accession>A0AAR5PL24</accession>
<dbReference type="CTD" id="23381"/>
<keyword evidence="4" id="KW-0866">Nonsense-mediated mRNA decay</keyword>
<dbReference type="PANTHER" id="PTHR15696:SF7">
    <property type="entry name" value="NONSENSE-MEDIATED MRNA DECAY FACTOR"/>
    <property type="match status" value="1"/>
</dbReference>
<dbReference type="FunFam" id="3.40.50.1010:FF:000033">
    <property type="entry name" value="Blast:Protein SMG5"/>
    <property type="match status" value="1"/>
</dbReference>
<protein>
    <recommendedName>
        <fullName evidence="12">PIN domain-containing protein</fullName>
    </recommendedName>
</protein>
<dbReference type="Pfam" id="PF10373">
    <property type="entry name" value="EST1_DNA_bind"/>
    <property type="match status" value="1"/>
</dbReference>
<dbReference type="InterPro" id="IPR018834">
    <property type="entry name" value="DNA/RNA-bd_Est1-type"/>
</dbReference>
<reference evidence="11" key="1">
    <citation type="journal article" date="2013" name="Genome Biol.">
        <title>Draft genome of the mountain pine beetle, Dendroctonus ponderosae Hopkins, a major forest pest.</title>
        <authorList>
            <person name="Keeling C.I."/>
            <person name="Yuen M.M."/>
            <person name="Liao N.Y."/>
            <person name="Docking T.R."/>
            <person name="Chan S.K."/>
            <person name="Taylor G.A."/>
            <person name="Palmquist D.L."/>
            <person name="Jackman S.D."/>
            <person name="Nguyen A."/>
            <person name="Li M."/>
            <person name="Henderson H."/>
            <person name="Janes J.K."/>
            <person name="Zhao Y."/>
            <person name="Pandoh P."/>
            <person name="Moore R."/>
            <person name="Sperling F.A."/>
            <person name="Huber D.P."/>
            <person name="Birol I."/>
            <person name="Jones S.J."/>
            <person name="Bohlmann J."/>
        </authorList>
    </citation>
    <scope>NUCLEOTIDE SEQUENCE</scope>
</reference>
<evidence type="ECO:0000256" key="3">
    <source>
        <dbReference type="ARBA" id="ARBA00022490"/>
    </source>
</evidence>
<evidence type="ECO:0000259" key="9">
    <source>
        <dbReference type="Pfam" id="PF13638"/>
    </source>
</evidence>
<feature type="domain" description="DNA/RNA-binding" evidence="7">
    <location>
        <begin position="191"/>
        <end position="401"/>
    </location>
</feature>
<dbReference type="SUPFAM" id="SSF48452">
    <property type="entry name" value="TPR-like"/>
    <property type="match status" value="1"/>
</dbReference>
<dbReference type="GeneID" id="109538780"/>
<feature type="domain" description="PIN" evidence="9">
    <location>
        <begin position="738"/>
        <end position="846"/>
    </location>
</feature>
<dbReference type="GO" id="GO:0000184">
    <property type="term" value="P:nuclear-transcribed mRNA catabolic process, nonsense-mediated decay"/>
    <property type="evidence" value="ECO:0007669"/>
    <property type="project" value="UniProtKB-KW"/>
</dbReference>
<keyword evidence="11" id="KW-1185">Reference proteome</keyword>
<evidence type="ECO:0000256" key="2">
    <source>
        <dbReference type="ARBA" id="ARBA00004496"/>
    </source>
</evidence>
<proteinExistence type="predicted"/>
<dbReference type="Pfam" id="PF13638">
    <property type="entry name" value="PIN_4"/>
    <property type="match status" value="1"/>
</dbReference>
<comment type="subcellular location">
    <subcellularLocation>
        <location evidence="2">Cytoplasm</location>
    </subcellularLocation>
    <subcellularLocation>
        <location evidence="1">Nucleus</location>
    </subcellularLocation>
</comment>
<evidence type="ECO:0000256" key="4">
    <source>
        <dbReference type="ARBA" id="ARBA00023161"/>
    </source>
</evidence>
<dbReference type="RefSeq" id="XP_019761725.1">
    <property type="nucleotide sequence ID" value="XM_019906166.2"/>
</dbReference>
<evidence type="ECO:0000313" key="10">
    <source>
        <dbReference type="EnsemblMetazoa" id="XP_019761725.1"/>
    </source>
</evidence>
<sequence>MKKFHNPTDIQQKESQELSKKLYRIIGEQAKLLDDARSCVRTISDLFTPILQAQRRKFCDYCDRLIFCEPLLYGRRGEELVWRKGFYEVIYTAKKLKKAELSSEEIGSIQSHINSGIGFYHHMLLKLNYQFQIPLSNVIDCDMLLDDAEASEVTPELKQWAKQAIHQCLIYMGDLSRYRQELEPSLGSAAATRYYLQAATFRPESGMPYNQMGTLAMHQHNLLDAVYYYMRCLACKMPFEGTSNNLQNLFEKNSKFIEQLPSIDEDADCIIEPEKSETIKRFIARFLLLIDIWYFKKKVPNVYSLCHQTCKNLEECLTFAKPTASESGDSPTTVIDLDTSNLTGQMIFRVVLICLLAISKLHSINSPTLSTLVAFTLSIYSQIIMKMVNHIEEAVLNYPLSDDSRKSDGVLKEMMQLSKKKSISKLRRRKVLRTESDEESDLSENDALDCSSSDDSFISDAEDVRVVESSDEELDVIKLPGDKSKRNGFTKRKILDEPKNMTSILKKVQRMDVNVMLEIINEEGLLQSIRAVNDWLKSSQEIIKSCASNTKTLIKQIVSLSNLVNLNLAKVHDVKFQIAELIQGEHKMPLTEDVVLKGIDIVQDAQKEYDWDYLLKKNVTSTEEATIRILKIISFGKFLSKIQETAVNYDENSNVFTCKLSENDEEEQGLSAAALMEELEREDESSAVAKTNGDVKPENGGQMSKMKMKHMGHLWLAAEVRALETRVGGTKVALSPYLVVDADALIKSTHMVKQLVYSRQFILIVPAAVVSALDDLKKDKIEARDAIRWLESQFHRGNRFFRSQRPNERTPIPYVKYPKKKGKEMHVYIQIIECCHYFTDQQKDASNVVTCLIGASHSTPLNSGDNKEFSYAGLAKSVGIVLEPIASFYGKWKKSKGNR</sequence>
<dbReference type="InterPro" id="IPR011990">
    <property type="entry name" value="TPR-like_helical_dom_sf"/>
</dbReference>
<dbReference type="Gene3D" id="1.25.40.10">
    <property type="entry name" value="Tetratricopeptide repeat domain"/>
    <property type="match status" value="1"/>
</dbReference>
<dbReference type="PANTHER" id="PTHR15696">
    <property type="entry name" value="SMG-7 SUPPRESSOR WITH MORPHOLOGICAL EFFECT ON GENITALIA PROTEIN 7"/>
    <property type="match status" value="1"/>
</dbReference>
<reference evidence="10" key="2">
    <citation type="submission" date="2024-08" db="UniProtKB">
        <authorList>
            <consortium name="EnsemblMetazoa"/>
        </authorList>
    </citation>
    <scope>IDENTIFICATION</scope>
</reference>
<evidence type="ECO:0000256" key="1">
    <source>
        <dbReference type="ARBA" id="ARBA00004123"/>
    </source>
</evidence>
<keyword evidence="3" id="KW-0963">Cytoplasm</keyword>
<dbReference type="Proteomes" id="UP000019118">
    <property type="component" value="Unassembled WGS sequence"/>
</dbReference>
<dbReference type="InterPro" id="IPR019458">
    <property type="entry name" value="Est1-like_N"/>
</dbReference>
<evidence type="ECO:0000256" key="6">
    <source>
        <dbReference type="SAM" id="MobiDB-lite"/>
    </source>
</evidence>
<dbReference type="CDD" id="cd09884">
    <property type="entry name" value="PIN_Smg5-like"/>
    <property type="match status" value="1"/>
</dbReference>
<keyword evidence="5" id="KW-0539">Nucleus</keyword>
<dbReference type="Pfam" id="PF10374">
    <property type="entry name" value="EST1"/>
    <property type="match status" value="1"/>
</dbReference>
<evidence type="ECO:0000256" key="5">
    <source>
        <dbReference type="ARBA" id="ARBA00023242"/>
    </source>
</evidence>
<dbReference type="Gene3D" id="3.40.50.1010">
    <property type="entry name" value="5'-nuclease"/>
    <property type="match status" value="1"/>
</dbReference>
<organism evidence="10 11">
    <name type="scientific">Dendroctonus ponderosae</name>
    <name type="common">Mountain pine beetle</name>
    <dbReference type="NCBI Taxonomy" id="77166"/>
    <lineage>
        <taxon>Eukaryota</taxon>
        <taxon>Metazoa</taxon>
        <taxon>Ecdysozoa</taxon>
        <taxon>Arthropoda</taxon>
        <taxon>Hexapoda</taxon>
        <taxon>Insecta</taxon>
        <taxon>Pterygota</taxon>
        <taxon>Neoptera</taxon>
        <taxon>Endopterygota</taxon>
        <taxon>Coleoptera</taxon>
        <taxon>Polyphaga</taxon>
        <taxon>Cucujiformia</taxon>
        <taxon>Curculionidae</taxon>
        <taxon>Scolytinae</taxon>
        <taxon>Dendroctonus</taxon>
    </lineage>
</organism>
<feature type="region of interest" description="Disordered" evidence="6">
    <location>
        <begin position="434"/>
        <end position="456"/>
    </location>
</feature>
<evidence type="ECO:0000313" key="11">
    <source>
        <dbReference type="Proteomes" id="UP000019118"/>
    </source>
</evidence>
<evidence type="ECO:0000259" key="7">
    <source>
        <dbReference type="Pfam" id="PF10373"/>
    </source>
</evidence>